<gene>
    <name evidence="2" type="ORF">PSTT_00511</name>
</gene>
<sequence length="89" mass="10077">MVDSVELRIQTRPTPHLNTQTLKTPLSVGLSHRLLTPLGYSRDGNSDPPRSNMVDPVELRIQTQPTPHLNTQTPKTRNQPRGCLLDWSR</sequence>
<dbReference type="EMBL" id="PKSL01000002">
    <property type="protein sequence ID" value="POW17672.1"/>
    <property type="molecule type" value="Genomic_DNA"/>
</dbReference>
<organism evidence="2 3">
    <name type="scientific">Puccinia striiformis</name>
    <dbReference type="NCBI Taxonomy" id="27350"/>
    <lineage>
        <taxon>Eukaryota</taxon>
        <taxon>Fungi</taxon>
        <taxon>Dikarya</taxon>
        <taxon>Basidiomycota</taxon>
        <taxon>Pucciniomycotina</taxon>
        <taxon>Pucciniomycetes</taxon>
        <taxon>Pucciniales</taxon>
        <taxon>Pucciniaceae</taxon>
        <taxon>Puccinia</taxon>
    </lineage>
</organism>
<feature type="region of interest" description="Disordered" evidence="1">
    <location>
        <begin position="1"/>
        <end position="21"/>
    </location>
</feature>
<keyword evidence="3" id="KW-1185">Reference proteome</keyword>
<evidence type="ECO:0000313" key="3">
    <source>
        <dbReference type="Proteomes" id="UP000239156"/>
    </source>
</evidence>
<dbReference type="VEuPathDB" id="FungiDB:PSTT_00511"/>
<feature type="compositionally biased region" description="Polar residues" evidence="1">
    <location>
        <begin position="63"/>
        <end position="79"/>
    </location>
</feature>
<accession>A0A2S4W7C5</accession>
<reference evidence="2" key="1">
    <citation type="submission" date="2017-12" db="EMBL/GenBank/DDBJ databases">
        <title>Gene loss provides genomic basis for host adaptation in cereal stripe rust fungi.</title>
        <authorList>
            <person name="Xia C."/>
        </authorList>
    </citation>
    <scope>NUCLEOTIDE SEQUENCE [LARGE SCALE GENOMIC DNA]</scope>
    <source>
        <strain evidence="2">93-210</strain>
    </source>
</reference>
<proteinExistence type="predicted"/>
<feature type="compositionally biased region" description="Polar residues" evidence="1">
    <location>
        <begin position="11"/>
        <end position="21"/>
    </location>
</feature>
<protein>
    <submittedName>
        <fullName evidence="2">Uncharacterized protein</fullName>
    </submittedName>
</protein>
<comment type="caution">
    <text evidence="2">The sequence shown here is derived from an EMBL/GenBank/DDBJ whole genome shotgun (WGS) entry which is preliminary data.</text>
</comment>
<dbReference type="AlphaFoldDB" id="A0A2S4W7C5"/>
<evidence type="ECO:0000256" key="1">
    <source>
        <dbReference type="SAM" id="MobiDB-lite"/>
    </source>
</evidence>
<evidence type="ECO:0000313" key="2">
    <source>
        <dbReference type="EMBL" id="POW17672.1"/>
    </source>
</evidence>
<dbReference type="Proteomes" id="UP000239156">
    <property type="component" value="Unassembled WGS sequence"/>
</dbReference>
<feature type="region of interest" description="Disordered" evidence="1">
    <location>
        <begin position="63"/>
        <end position="89"/>
    </location>
</feature>
<name>A0A2S4W7C5_9BASI</name>